<protein>
    <recommendedName>
        <fullName evidence="4">DUF4216 domain-containing protein</fullName>
    </recommendedName>
</protein>
<reference evidence="2 3" key="1">
    <citation type="submission" date="2024-02" db="EMBL/GenBank/DDBJ databases">
        <title>High-quality chromosome-scale genome assembly of Pensacola bahiagrass (Paspalum notatum Flugge var. saurae).</title>
        <authorList>
            <person name="Vega J.M."/>
            <person name="Podio M."/>
            <person name="Orjuela J."/>
            <person name="Siena L.A."/>
            <person name="Pessino S.C."/>
            <person name="Combes M.C."/>
            <person name="Mariac C."/>
            <person name="Albertini E."/>
            <person name="Pupilli F."/>
            <person name="Ortiz J.P.A."/>
            <person name="Leblanc O."/>
        </authorList>
    </citation>
    <scope>NUCLEOTIDE SEQUENCE [LARGE SCALE GENOMIC DNA]</scope>
    <source>
        <strain evidence="2">R1</strain>
        <tissue evidence="2">Leaf</tissue>
    </source>
</reference>
<accession>A0AAQ3TVH1</accession>
<proteinExistence type="predicted"/>
<dbReference type="AlphaFoldDB" id="A0AAQ3TVH1"/>
<name>A0AAQ3TVH1_PASNO</name>
<organism evidence="2 3">
    <name type="scientific">Paspalum notatum var. saurae</name>
    <dbReference type="NCBI Taxonomy" id="547442"/>
    <lineage>
        <taxon>Eukaryota</taxon>
        <taxon>Viridiplantae</taxon>
        <taxon>Streptophyta</taxon>
        <taxon>Embryophyta</taxon>
        <taxon>Tracheophyta</taxon>
        <taxon>Spermatophyta</taxon>
        <taxon>Magnoliopsida</taxon>
        <taxon>Liliopsida</taxon>
        <taxon>Poales</taxon>
        <taxon>Poaceae</taxon>
        <taxon>PACMAD clade</taxon>
        <taxon>Panicoideae</taxon>
        <taxon>Andropogonodae</taxon>
        <taxon>Paspaleae</taxon>
        <taxon>Paspalinae</taxon>
        <taxon>Paspalum</taxon>
    </lineage>
</organism>
<evidence type="ECO:0000313" key="2">
    <source>
        <dbReference type="EMBL" id="WVZ80400.1"/>
    </source>
</evidence>
<evidence type="ECO:0008006" key="4">
    <source>
        <dbReference type="Google" id="ProtNLM"/>
    </source>
</evidence>
<keyword evidence="3" id="KW-1185">Reference proteome</keyword>
<dbReference type="EMBL" id="CP144750">
    <property type="protein sequence ID" value="WVZ80400.1"/>
    <property type="molecule type" value="Genomic_DNA"/>
</dbReference>
<feature type="compositionally biased region" description="Low complexity" evidence="1">
    <location>
        <begin position="116"/>
        <end position="128"/>
    </location>
</feature>
<dbReference type="Proteomes" id="UP001341281">
    <property type="component" value="Chromosome 06"/>
</dbReference>
<evidence type="ECO:0000313" key="3">
    <source>
        <dbReference type="Proteomes" id="UP001341281"/>
    </source>
</evidence>
<gene>
    <name evidence="2" type="ORF">U9M48_027874</name>
</gene>
<sequence>MVSDANENTLEYYGDIQNIIEYTFGGPKVVKVVFFDCLWFDPRNGTRVDEFGMVEMLRHAKKAFSKARSRSKGSDGGSSSVGSIFQGTVQSRQWQQQLLGCMEECAEQQAEEEQAEGQQVEEQQAEGQMELDAEEEARADAELAASHAANPMMDGVETGGSSSSGTIRPSLSDHDVTLRIGVGERWVGQG</sequence>
<evidence type="ECO:0000256" key="1">
    <source>
        <dbReference type="SAM" id="MobiDB-lite"/>
    </source>
</evidence>
<feature type="region of interest" description="Disordered" evidence="1">
    <location>
        <begin position="108"/>
        <end position="172"/>
    </location>
</feature>